<reference evidence="2" key="2">
    <citation type="submission" date="2025-08" db="UniProtKB">
        <authorList>
            <consortium name="RefSeq"/>
        </authorList>
    </citation>
    <scope>IDENTIFICATION</scope>
    <source>
        <tissue evidence="2">Leaf</tissue>
    </source>
</reference>
<dbReference type="AlphaFoldDB" id="A0A6P5F167"/>
<sequence>MSTSSYSSSAAFLRLLPSSFSPSNKKPRLLYPLKRPTFRVTSLRLGFEEILVVTHNKVLVAATIAAAVGQLSKPLTRAINGDGIDLKAAIRSGGMPSTHSAGVIAAATSLGLERGFADSIFGMSVVFAAIVMYDAQSFLQFKSSLSYIHHWPMIRNKKKEKRGFFHKGVRKEVGEQAKILNKILSLQEKSTLNWDKDDYINSKSGISSINSEEAAPLISVPKKASTFQSNGESYAYHSSRVTSNKLSEAQSLKDDVTEPLEKAYGSSKPLNESVGHTKLQVLVGALLGFVVSLLIDVTL</sequence>
<reference evidence="1" key="1">
    <citation type="journal article" date="2015" name="Nat. Genet.">
        <title>The pineapple genome and the evolution of CAM photosynthesis.</title>
        <authorList>
            <person name="Ming R."/>
            <person name="VanBuren R."/>
            <person name="Wai C.M."/>
            <person name="Tang H."/>
            <person name="Schatz M.C."/>
            <person name="Bowers J.E."/>
            <person name="Lyons E."/>
            <person name="Wang M.L."/>
            <person name="Chen J."/>
            <person name="Biggers E."/>
            <person name="Zhang J."/>
            <person name="Huang L."/>
            <person name="Zhang L."/>
            <person name="Miao W."/>
            <person name="Zhang J."/>
            <person name="Ye Z."/>
            <person name="Miao C."/>
            <person name="Lin Z."/>
            <person name="Wang H."/>
            <person name="Zhou H."/>
            <person name="Yim W.C."/>
            <person name="Priest H.D."/>
            <person name="Zheng C."/>
            <person name="Woodhouse M."/>
            <person name="Edger P.P."/>
            <person name="Guyot R."/>
            <person name="Guo H.B."/>
            <person name="Guo H."/>
            <person name="Zheng G."/>
            <person name="Singh R."/>
            <person name="Sharma A."/>
            <person name="Min X."/>
            <person name="Zheng Y."/>
            <person name="Lee H."/>
            <person name="Gurtowski J."/>
            <person name="Sedlazeck F.J."/>
            <person name="Harkess A."/>
            <person name="McKain M.R."/>
            <person name="Liao Z."/>
            <person name="Fang J."/>
            <person name="Liu J."/>
            <person name="Zhang X."/>
            <person name="Zhang Q."/>
            <person name="Hu W."/>
            <person name="Qin Y."/>
            <person name="Wang K."/>
            <person name="Chen L.Y."/>
            <person name="Shirley N."/>
            <person name="Lin Y.R."/>
            <person name="Liu L.Y."/>
            <person name="Hernandez A.G."/>
            <person name="Wright C.L."/>
            <person name="Bulone V."/>
            <person name="Tuskan G.A."/>
            <person name="Heath K."/>
            <person name="Zee F."/>
            <person name="Moore P.H."/>
            <person name="Sunkar R."/>
            <person name="Leebens-Mack J.H."/>
            <person name="Mockler T."/>
            <person name="Bennetzen J.L."/>
            <person name="Freeling M."/>
            <person name="Sankoff D."/>
            <person name="Paterson A.H."/>
            <person name="Zhu X."/>
            <person name="Yang X."/>
            <person name="Smith J.A."/>
            <person name="Cushman J.C."/>
            <person name="Paull R.E."/>
            <person name="Yu Q."/>
        </authorList>
    </citation>
    <scope>NUCLEOTIDE SEQUENCE [LARGE SCALE GENOMIC DNA]</scope>
    <source>
        <strain evidence="1">cv. F153</strain>
    </source>
</reference>
<dbReference type="PANTHER" id="PTHR31446">
    <property type="entry name" value="ACID PHOSPHATASE/VANADIUM-DEPENDENT HALOPEROXIDASE-RELATED PROTEIN"/>
    <property type="match status" value="1"/>
</dbReference>
<dbReference type="GeneID" id="109710993"/>
<gene>
    <name evidence="2" type="primary">LOC109710993</name>
</gene>
<evidence type="ECO:0000313" key="2">
    <source>
        <dbReference type="RefSeq" id="XP_020089437.1"/>
    </source>
</evidence>
<dbReference type="RefSeq" id="XP_020089437.1">
    <property type="nucleotide sequence ID" value="XM_020233848.1"/>
</dbReference>
<name>A0A6P5F167_ANACO</name>
<proteinExistence type="predicted"/>
<dbReference type="PANTHER" id="PTHR31446:SF2">
    <property type="entry name" value="ACID PHOSPHATASE_VANADIUM-DEPENDENT HALOPEROXIDASE-RELATED PROTEIN"/>
    <property type="match status" value="1"/>
</dbReference>
<organism evidence="1 2">
    <name type="scientific">Ananas comosus</name>
    <name type="common">Pineapple</name>
    <name type="synonym">Ananas ananas</name>
    <dbReference type="NCBI Taxonomy" id="4615"/>
    <lineage>
        <taxon>Eukaryota</taxon>
        <taxon>Viridiplantae</taxon>
        <taxon>Streptophyta</taxon>
        <taxon>Embryophyta</taxon>
        <taxon>Tracheophyta</taxon>
        <taxon>Spermatophyta</taxon>
        <taxon>Magnoliopsida</taxon>
        <taxon>Liliopsida</taxon>
        <taxon>Poales</taxon>
        <taxon>Bromeliaceae</taxon>
        <taxon>Bromelioideae</taxon>
        <taxon>Ananas</taxon>
    </lineage>
</organism>
<dbReference type="Proteomes" id="UP000515123">
    <property type="component" value="Linkage group 5"/>
</dbReference>
<dbReference type="OrthoDB" id="1909848at2759"/>
<dbReference type="InterPro" id="IPR003832">
    <property type="entry name" value="DUF212"/>
</dbReference>
<protein>
    <submittedName>
        <fullName evidence="2">Uncharacterized protein LOC109710993 isoform X1</fullName>
    </submittedName>
</protein>
<evidence type="ECO:0000313" key="1">
    <source>
        <dbReference type="Proteomes" id="UP000515123"/>
    </source>
</evidence>
<dbReference type="Pfam" id="PF02681">
    <property type="entry name" value="DUF212"/>
    <property type="match status" value="2"/>
</dbReference>
<keyword evidence="1" id="KW-1185">Reference proteome</keyword>
<accession>A0A6P5F167</accession>